<organism evidence="1 2">
    <name type="scientific">Gossypium arboreum</name>
    <name type="common">Tree cotton</name>
    <name type="synonym">Gossypium nanking</name>
    <dbReference type="NCBI Taxonomy" id="29729"/>
    <lineage>
        <taxon>Eukaryota</taxon>
        <taxon>Viridiplantae</taxon>
        <taxon>Streptophyta</taxon>
        <taxon>Embryophyta</taxon>
        <taxon>Tracheophyta</taxon>
        <taxon>Spermatophyta</taxon>
        <taxon>Magnoliopsida</taxon>
        <taxon>eudicotyledons</taxon>
        <taxon>Gunneridae</taxon>
        <taxon>Pentapetalae</taxon>
        <taxon>rosids</taxon>
        <taxon>malvids</taxon>
        <taxon>Malvales</taxon>
        <taxon>Malvaceae</taxon>
        <taxon>Malvoideae</taxon>
        <taxon>Gossypium</taxon>
    </lineage>
</organism>
<evidence type="ECO:0000313" key="2">
    <source>
        <dbReference type="Proteomes" id="UP001358586"/>
    </source>
</evidence>
<sequence>MKFTLVKLTTMKGVRDHINKMRDLKTRLRAIEVEKPESFLVHFILNTLTPLYGSFKIFYNTHKDKWTIDELLTICD</sequence>
<dbReference type="Pfam" id="PF14223">
    <property type="entry name" value="Retrotran_gag_2"/>
    <property type="match status" value="1"/>
</dbReference>
<dbReference type="EMBL" id="JARKNE010000009">
    <property type="protein sequence ID" value="KAK5802349.1"/>
    <property type="molecule type" value="Genomic_DNA"/>
</dbReference>
<proteinExistence type="predicted"/>
<keyword evidence="2" id="KW-1185">Reference proteome</keyword>
<accession>A0ABR0NLY3</accession>
<protein>
    <submittedName>
        <fullName evidence="1">Uncharacterized protein</fullName>
    </submittedName>
</protein>
<comment type="caution">
    <text evidence="1">The sequence shown here is derived from an EMBL/GenBank/DDBJ whole genome shotgun (WGS) entry which is preliminary data.</text>
</comment>
<name>A0ABR0NLY3_GOSAR</name>
<evidence type="ECO:0000313" key="1">
    <source>
        <dbReference type="EMBL" id="KAK5802349.1"/>
    </source>
</evidence>
<reference evidence="1 2" key="1">
    <citation type="submission" date="2023-03" db="EMBL/GenBank/DDBJ databases">
        <title>WGS of Gossypium arboreum.</title>
        <authorList>
            <person name="Yu D."/>
        </authorList>
    </citation>
    <scope>NUCLEOTIDE SEQUENCE [LARGE SCALE GENOMIC DNA]</scope>
    <source>
        <tissue evidence="1">Leaf</tissue>
    </source>
</reference>
<gene>
    <name evidence="1" type="ORF">PVK06_029937</name>
</gene>
<dbReference type="Proteomes" id="UP001358586">
    <property type="component" value="Chromosome 9"/>
</dbReference>